<feature type="transmembrane region" description="Helical" evidence="1">
    <location>
        <begin position="119"/>
        <end position="148"/>
    </location>
</feature>
<keyword evidence="1" id="KW-1133">Transmembrane helix</keyword>
<gene>
    <name evidence="2" type="ORF">LMG27177_02244</name>
</gene>
<dbReference type="AlphaFoldDB" id="A0A6J5FVJ7"/>
<evidence type="ECO:0000313" key="2">
    <source>
        <dbReference type="EMBL" id="CAB3787565.1"/>
    </source>
</evidence>
<dbReference type="RefSeq" id="WP_175159465.1">
    <property type="nucleotide sequence ID" value="NZ_CADIKI010000005.1"/>
</dbReference>
<name>A0A6J5FVJ7_9BURK</name>
<sequence>MSKLVSAARAAPQAAFARRGVCRAMFVGVCVLCLAASAAATIIGSASMAAMGDTPMPGGWTMSTLWTRMCGQTWAEVAASFIGMWIVMMVAMMLPSLVPMLWRYREAVGRATQARAGWLTVLVAVGYFVVWTALGVVVFGLGAAFAALVMRVPALARAVPGAIGVVVLIAGALQFTAWKARQLECCRNAPGRCRKLPADARTAWRHGLRLGLHCGCCCAGLTAILLVVGVMDLRAMAAVTTAITSERLLPGGKRVAQVIGTAVVGAGMMLIVQAAGRG</sequence>
<keyword evidence="1" id="KW-0472">Membrane</keyword>
<reference evidence="2 3" key="1">
    <citation type="submission" date="2020-04" db="EMBL/GenBank/DDBJ databases">
        <authorList>
            <person name="De Canck E."/>
        </authorList>
    </citation>
    <scope>NUCLEOTIDE SEQUENCE [LARGE SCALE GENOMIC DNA]</scope>
    <source>
        <strain evidence="2 3">LMG 27177</strain>
    </source>
</reference>
<dbReference type="InterPro" id="IPR018688">
    <property type="entry name" value="PpoB2-like"/>
</dbReference>
<accession>A0A6J5FVJ7</accession>
<feature type="transmembrane region" description="Helical" evidence="1">
    <location>
        <begin position="73"/>
        <end position="98"/>
    </location>
</feature>
<dbReference type="EMBL" id="CADIKI010000005">
    <property type="protein sequence ID" value="CAB3787565.1"/>
    <property type="molecule type" value="Genomic_DNA"/>
</dbReference>
<keyword evidence="1" id="KW-0812">Transmembrane</keyword>
<dbReference type="Pfam" id="PF09948">
    <property type="entry name" value="PpoB2"/>
    <property type="match status" value="1"/>
</dbReference>
<dbReference type="Proteomes" id="UP000494252">
    <property type="component" value="Unassembled WGS sequence"/>
</dbReference>
<feature type="transmembrane region" description="Helical" evidence="1">
    <location>
        <begin position="154"/>
        <end position="173"/>
    </location>
</feature>
<evidence type="ECO:0000313" key="3">
    <source>
        <dbReference type="Proteomes" id="UP000494252"/>
    </source>
</evidence>
<protein>
    <recommendedName>
        <fullName evidence="4">Metal-binding integral membrane protein</fullName>
    </recommendedName>
</protein>
<evidence type="ECO:0000256" key="1">
    <source>
        <dbReference type="SAM" id="Phobius"/>
    </source>
</evidence>
<feature type="transmembrane region" description="Helical" evidence="1">
    <location>
        <begin position="210"/>
        <end position="231"/>
    </location>
</feature>
<organism evidence="2 3">
    <name type="scientific">Paraburkholderia fynbosensis</name>
    <dbReference type="NCBI Taxonomy" id="1200993"/>
    <lineage>
        <taxon>Bacteria</taxon>
        <taxon>Pseudomonadati</taxon>
        <taxon>Pseudomonadota</taxon>
        <taxon>Betaproteobacteria</taxon>
        <taxon>Burkholderiales</taxon>
        <taxon>Burkholderiaceae</taxon>
        <taxon>Paraburkholderia</taxon>
    </lineage>
</organism>
<keyword evidence="3" id="KW-1185">Reference proteome</keyword>
<feature type="transmembrane region" description="Helical" evidence="1">
    <location>
        <begin position="255"/>
        <end position="275"/>
    </location>
</feature>
<evidence type="ECO:0008006" key="4">
    <source>
        <dbReference type="Google" id="ProtNLM"/>
    </source>
</evidence>
<proteinExistence type="predicted"/>